<sequence>MMQATRKRSCLFPDNRGRMTRPKKTNAIAASLSLSPEDREALEHASRFLNIPLDALLASKHRNNDSYVNGQGDLAQPEAQGIIDLGERGDDDGNQEVTGTSNAQLGDGCSEDLTTWSSSAAEFHYIDEDINRHHQLTPWAETEGFVTNFTPVSREAFPLPQPGSNSDGSEGLGVKYQSQEPWNIPHPGGVHGSSFSSSGSSYGSTPVFNMRPSLPTGFAVHQFNSPGAITAAHAPIWARSGSSTLPSSTHSEDDFIVVESNILTEDKVGSLQFVPVNPMEPPPQSRPQTRRPFDDKNRQEAASRTRGLKACIRCRMQKLRCEIIESNPKGICGTCQNVSSQKVHHLGCLRHRLTECTLYRTGKAPGLEFTKRWPQMKLKDISEWDSTEVRIILVQSDVCQVPLKLSVRRFVPIPGMDRTERSWVDPNGKDPTGKKGGVKKYYMTTPYAIVNMANAVQDVKEYISDNVFKCMGYFLRGSDTLVRETYEFARKHMQRVESDEERKLLGNFFRLWFAIRRTATTEHIVGKETLEMKPETEDRSFPLFEKIPLPPVMIQQLDMALTLGILQPLRKQVLEDFQKLVLANNPRSWMTIYLITFMSLHSCAKITDENYNNARKHGLIRRYAIPNFIEERHHSANVFLSHYHYRTESFNPFKQDWKKRHMTPFAHMSVDEIQFLERTKSLMKERESIIKTNNEFDIYEHELYFISQMFEENWQPRDTVIDRMDGTINDVGLQRFSG</sequence>
<proteinExistence type="predicted"/>
<reference evidence="2" key="2">
    <citation type="submission" date="2023-05" db="EMBL/GenBank/DDBJ databases">
        <authorList>
            <consortium name="Lawrence Berkeley National Laboratory"/>
            <person name="Steindorff A."/>
            <person name="Hensen N."/>
            <person name="Bonometti L."/>
            <person name="Westerberg I."/>
            <person name="Brannstrom I.O."/>
            <person name="Guillou S."/>
            <person name="Cros-Aarteil S."/>
            <person name="Calhoun S."/>
            <person name="Haridas S."/>
            <person name="Kuo A."/>
            <person name="Mondo S."/>
            <person name="Pangilinan J."/>
            <person name="Riley R."/>
            <person name="Labutti K."/>
            <person name="Andreopoulos B."/>
            <person name="Lipzen A."/>
            <person name="Chen C."/>
            <person name="Yanf M."/>
            <person name="Daum C."/>
            <person name="Ng V."/>
            <person name="Clum A."/>
            <person name="Ohm R."/>
            <person name="Martin F."/>
            <person name="Silar P."/>
            <person name="Natvig D."/>
            <person name="Lalanne C."/>
            <person name="Gautier V."/>
            <person name="Ament-Velasquez S.L."/>
            <person name="Kruys A."/>
            <person name="Hutchinson M.I."/>
            <person name="Powell A.J."/>
            <person name="Barry K."/>
            <person name="Miller A.N."/>
            <person name="Grigoriev I.V."/>
            <person name="Debuchy R."/>
            <person name="Gladieux P."/>
            <person name="Thoren M.H."/>
            <person name="Johannesson H."/>
        </authorList>
    </citation>
    <scope>NUCLEOTIDE SEQUENCE</scope>
    <source>
        <strain evidence="2">CBS 892.96</strain>
    </source>
</reference>
<evidence type="ECO:0000256" key="1">
    <source>
        <dbReference type="SAM" id="MobiDB-lite"/>
    </source>
</evidence>
<dbReference type="AlphaFoldDB" id="A0AAN6W7V0"/>
<dbReference type="EMBL" id="MU866185">
    <property type="protein sequence ID" value="KAK4176801.1"/>
    <property type="molecule type" value="Genomic_DNA"/>
</dbReference>
<protein>
    <submittedName>
        <fullName evidence="2">Cutinase transcription factor 1 beta</fullName>
    </submittedName>
</protein>
<dbReference type="InterPro" id="IPR052973">
    <property type="entry name" value="Fungal_sec-metab_reg_TF"/>
</dbReference>
<feature type="region of interest" description="Disordered" evidence="1">
    <location>
        <begin position="154"/>
        <end position="174"/>
    </location>
</feature>
<feature type="region of interest" description="Disordered" evidence="1">
    <location>
        <begin position="274"/>
        <end position="301"/>
    </location>
</feature>
<evidence type="ECO:0000313" key="2">
    <source>
        <dbReference type="EMBL" id="KAK4176801.1"/>
    </source>
</evidence>
<dbReference type="PANTHER" id="PTHR35392">
    <property type="entry name" value="ZN(II)2CYS6 TRANSCRIPTION FACTOR (EUROFUNG)-RELATED-RELATED"/>
    <property type="match status" value="1"/>
</dbReference>
<feature type="compositionally biased region" description="Basic and acidic residues" evidence="1">
    <location>
        <begin position="291"/>
        <end position="301"/>
    </location>
</feature>
<reference evidence="2" key="1">
    <citation type="journal article" date="2023" name="Mol. Phylogenet. Evol.">
        <title>Genome-scale phylogeny and comparative genomics of the fungal order Sordariales.</title>
        <authorList>
            <person name="Hensen N."/>
            <person name="Bonometti L."/>
            <person name="Westerberg I."/>
            <person name="Brannstrom I.O."/>
            <person name="Guillou S."/>
            <person name="Cros-Aarteil S."/>
            <person name="Calhoun S."/>
            <person name="Haridas S."/>
            <person name="Kuo A."/>
            <person name="Mondo S."/>
            <person name="Pangilinan J."/>
            <person name="Riley R."/>
            <person name="LaButti K."/>
            <person name="Andreopoulos B."/>
            <person name="Lipzen A."/>
            <person name="Chen C."/>
            <person name="Yan M."/>
            <person name="Daum C."/>
            <person name="Ng V."/>
            <person name="Clum A."/>
            <person name="Steindorff A."/>
            <person name="Ohm R.A."/>
            <person name="Martin F."/>
            <person name="Silar P."/>
            <person name="Natvig D.O."/>
            <person name="Lalanne C."/>
            <person name="Gautier V."/>
            <person name="Ament-Velasquez S.L."/>
            <person name="Kruys A."/>
            <person name="Hutchinson M.I."/>
            <person name="Powell A.J."/>
            <person name="Barry K."/>
            <person name="Miller A.N."/>
            <person name="Grigoriev I.V."/>
            <person name="Debuchy R."/>
            <person name="Gladieux P."/>
            <person name="Hiltunen Thoren M."/>
            <person name="Johannesson H."/>
        </authorList>
    </citation>
    <scope>NUCLEOTIDE SEQUENCE</scope>
    <source>
        <strain evidence="2">CBS 892.96</strain>
    </source>
</reference>
<feature type="region of interest" description="Disordered" evidence="1">
    <location>
        <begin position="85"/>
        <end position="109"/>
    </location>
</feature>
<comment type="caution">
    <text evidence="2">The sequence shown here is derived from an EMBL/GenBank/DDBJ whole genome shotgun (WGS) entry which is preliminary data.</text>
</comment>
<gene>
    <name evidence="2" type="ORF">QBC36DRAFT_328529</name>
</gene>
<keyword evidence="3" id="KW-1185">Reference proteome</keyword>
<organism evidence="2 3">
    <name type="scientific">Triangularia setosa</name>
    <dbReference type="NCBI Taxonomy" id="2587417"/>
    <lineage>
        <taxon>Eukaryota</taxon>
        <taxon>Fungi</taxon>
        <taxon>Dikarya</taxon>
        <taxon>Ascomycota</taxon>
        <taxon>Pezizomycotina</taxon>
        <taxon>Sordariomycetes</taxon>
        <taxon>Sordariomycetidae</taxon>
        <taxon>Sordariales</taxon>
        <taxon>Podosporaceae</taxon>
        <taxon>Triangularia</taxon>
    </lineage>
</organism>
<dbReference type="PANTHER" id="PTHR35392:SF3">
    <property type="entry name" value="ZN(2)-C6 FUNGAL-TYPE DOMAIN-CONTAINING PROTEIN"/>
    <property type="match status" value="1"/>
</dbReference>
<feature type="region of interest" description="Disordered" evidence="1">
    <location>
        <begin position="1"/>
        <end position="21"/>
    </location>
</feature>
<evidence type="ECO:0000313" key="3">
    <source>
        <dbReference type="Proteomes" id="UP001302321"/>
    </source>
</evidence>
<accession>A0AAN6W7V0</accession>
<feature type="compositionally biased region" description="Polar residues" evidence="1">
    <location>
        <begin position="95"/>
        <end position="104"/>
    </location>
</feature>
<dbReference type="Proteomes" id="UP001302321">
    <property type="component" value="Unassembled WGS sequence"/>
</dbReference>
<name>A0AAN6W7V0_9PEZI</name>